<evidence type="ECO:0000313" key="2">
    <source>
        <dbReference type="Proteomes" id="UP000237347"/>
    </source>
</evidence>
<organism evidence="1 2">
    <name type="scientific">Quercus suber</name>
    <name type="common">Cork oak</name>
    <dbReference type="NCBI Taxonomy" id="58331"/>
    <lineage>
        <taxon>Eukaryota</taxon>
        <taxon>Viridiplantae</taxon>
        <taxon>Streptophyta</taxon>
        <taxon>Embryophyta</taxon>
        <taxon>Tracheophyta</taxon>
        <taxon>Spermatophyta</taxon>
        <taxon>Magnoliopsida</taxon>
        <taxon>eudicotyledons</taxon>
        <taxon>Gunneridae</taxon>
        <taxon>Pentapetalae</taxon>
        <taxon>rosids</taxon>
        <taxon>fabids</taxon>
        <taxon>Fagales</taxon>
        <taxon>Fagaceae</taxon>
        <taxon>Quercus</taxon>
    </lineage>
</organism>
<dbReference type="AlphaFoldDB" id="A0AAW0LSM7"/>
<evidence type="ECO:0000313" key="1">
    <source>
        <dbReference type="EMBL" id="KAK7853919.1"/>
    </source>
</evidence>
<sequence>MRQGRPLGLQDEAILAKQEDEEISCVFSMVYILQNFVCNMRSGDQNVWIHLDCGIATVEWILCFPTTRIHHLDVFHSDHKAILLILDSEQQKFSRKDPEVLFNMEEAAIRDQDIVNTLTSLVGLVIKKTQQFRCRVFVNLMYNSSICVDG</sequence>
<proteinExistence type="predicted"/>
<name>A0AAW0LSM7_QUESU</name>
<gene>
    <name evidence="1" type="ORF">CFP56_034166</name>
</gene>
<dbReference type="Proteomes" id="UP000237347">
    <property type="component" value="Unassembled WGS sequence"/>
</dbReference>
<keyword evidence="2" id="KW-1185">Reference proteome</keyword>
<reference evidence="1 2" key="1">
    <citation type="journal article" date="2018" name="Sci. Data">
        <title>The draft genome sequence of cork oak.</title>
        <authorList>
            <person name="Ramos A.M."/>
            <person name="Usie A."/>
            <person name="Barbosa P."/>
            <person name="Barros P.M."/>
            <person name="Capote T."/>
            <person name="Chaves I."/>
            <person name="Simoes F."/>
            <person name="Abreu I."/>
            <person name="Carrasquinho I."/>
            <person name="Faro C."/>
            <person name="Guimaraes J.B."/>
            <person name="Mendonca D."/>
            <person name="Nobrega F."/>
            <person name="Rodrigues L."/>
            <person name="Saibo N.J.M."/>
            <person name="Varela M.C."/>
            <person name="Egas C."/>
            <person name="Matos J."/>
            <person name="Miguel C.M."/>
            <person name="Oliveira M.M."/>
            <person name="Ricardo C.P."/>
            <person name="Goncalves S."/>
        </authorList>
    </citation>
    <scope>NUCLEOTIDE SEQUENCE [LARGE SCALE GENOMIC DNA]</scope>
    <source>
        <strain evidence="2">cv. HL8</strain>
    </source>
</reference>
<protein>
    <submittedName>
        <fullName evidence="1">Uncharacterized protein</fullName>
    </submittedName>
</protein>
<dbReference type="EMBL" id="PKMF04000060">
    <property type="protein sequence ID" value="KAK7853919.1"/>
    <property type="molecule type" value="Genomic_DNA"/>
</dbReference>
<comment type="caution">
    <text evidence="1">The sequence shown here is derived from an EMBL/GenBank/DDBJ whole genome shotgun (WGS) entry which is preliminary data.</text>
</comment>
<accession>A0AAW0LSM7</accession>